<feature type="signal peptide" evidence="1">
    <location>
        <begin position="1"/>
        <end position="26"/>
    </location>
</feature>
<protein>
    <recommendedName>
        <fullName evidence="4">Heavy-metal resistance</fullName>
    </recommendedName>
</protein>
<organism evidence="2 3">
    <name type="scientific">Maritimibacter harenae</name>
    <dbReference type="NCBI Taxonomy" id="2606218"/>
    <lineage>
        <taxon>Bacteria</taxon>
        <taxon>Pseudomonadati</taxon>
        <taxon>Pseudomonadota</taxon>
        <taxon>Alphaproteobacteria</taxon>
        <taxon>Rhodobacterales</taxon>
        <taxon>Roseobacteraceae</taxon>
        <taxon>Maritimibacter</taxon>
    </lineage>
</organism>
<dbReference type="EMBL" id="WTUX01000017">
    <property type="protein sequence ID" value="MZR14159.1"/>
    <property type="molecule type" value="Genomic_DNA"/>
</dbReference>
<comment type="caution">
    <text evidence="2">The sequence shown here is derived from an EMBL/GenBank/DDBJ whole genome shotgun (WGS) entry which is preliminary data.</text>
</comment>
<name>A0A845M569_9RHOB</name>
<dbReference type="AlphaFoldDB" id="A0A845M569"/>
<gene>
    <name evidence="2" type="ORF">GQE99_14140</name>
</gene>
<keyword evidence="1" id="KW-0732">Signal</keyword>
<evidence type="ECO:0000313" key="2">
    <source>
        <dbReference type="EMBL" id="MZR14159.1"/>
    </source>
</evidence>
<keyword evidence="3" id="KW-1185">Reference proteome</keyword>
<evidence type="ECO:0008006" key="4">
    <source>
        <dbReference type="Google" id="ProtNLM"/>
    </source>
</evidence>
<evidence type="ECO:0000256" key="1">
    <source>
        <dbReference type="SAM" id="SignalP"/>
    </source>
</evidence>
<accession>A0A845M569</accession>
<dbReference type="Proteomes" id="UP000467322">
    <property type="component" value="Unassembled WGS sequence"/>
</dbReference>
<dbReference type="RefSeq" id="WP_161352276.1">
    <property type="nucleotide sequence ID" value="NZ_WTUX01000017.1"/>
</dbReference>
<evidence type="ECO:0000313" key="3">
    <source>
        <dbReference type="Proteomes" id="UP000467322"/>
    </source>
</evidence>
<sequence>MGQWNFLGAAAFAVAVAITLPTSATAKSAWSCGFSDVSELVQVEAQREAALQQRIFITDDGRLERVRIIVDEPPRRRDLLAADLKRRLGLVRDALTGALERQPATLKTELADWSLSPLGRMRQDLRPGC</sequence>
<feature type="chain" id="PRO_5032411533" description="Heavy-metal resistance" evidence="1">
    <location>
        <begin position="27"/>
        <end position="129"/>
    </location>
</feature>
<reference evidence="2 3" key="1">
    <citation type="submission" date="2019-12" db="EMBL/GenBank/DDBJ databases">
        <title>Maritimibacter sp. nov. sp. isolated from sea sand.</title>
        <authorList>
            <person name="Kim J."/>
            <person name="Jeong S.E."/>
            <person name="Jung H.S."/>
            <person name="Jeon C.O."/>
        </authorList>
    </citation>
    <scope>NUCLEOTIDE SEQUENCE [LARGE SCALE GENOMIC DNA]</scope>
    <source>
        <strain evidence="2 3">DP07</strain>
    </source>
</reference>
<proteinExistence type="predicted"/>